<accession>A6KEM5</accession>
<evidence type="ECO:0000313" key="1">
    <source>
        <dbReference type="EMBL" id="EDL84126.1"/>
    </source>
</evidence>
<gene>
    <name evidence="1" type="primary">Nedd4a</name>
    <name evidence="1" type="ORF">rCG_56604</name>
</gene>
<reference evidence="2" key="1">
    <citation type="submission" date="2005-09" db="EMBL/GenBank/DDBJ databases">
        <authorList>
            <person name="Mural R.J."/>
            <person name="Li P.W."/>
            <person name="Adams M.D."/>
            <person name="Amanatides P.G."/>
            <person name="Baden-Tillson H."/>
            <person name="Barnstead M."/>
            <person name="Chin S.H."/>
            <person name="Dew I."/>
            <person name="Evans C.A."/>
            <person name="Ferriera S."/>
            <person name="Flanigan M."/>
            <person name="Fosler C."/>
            <person name="Glodek A."/>
            <person name="Gu Z."/>
            <person name="Holt R.A."/>
            <person name="Jennings D."/>
            <person name="Kraft C.L."/>
            <person name="Lu F."/>
            <person name="Nguyen T."/>
            <person name="Nusskern D.R."/>
            <person name="Pfannkoch C.M."/>
            <person name="Sitter C."/>
            <person name="Sutton G.G."/>
            <person name="Venter J.C."/>
            <person name="Wang Z."/>
            <person name="Woodage T."/>
            <person name="Zheng X.H."/>
            <person name="Zhong F."/>
        </authorList>
    </citation>
    <scope>NUCLEOTIDE SEQUENCE [LARGE SCALE GENOMIC DNA]</scope>
    <source>
        <strain>BN</strain>
        <strain evidence="2">Sprague-Dawley</strain>
    </source>
</reference>
<dbReference type="AlphaFoldDB" id="A6KEM5"/>
<dbReference type="EMBL" id="CH474041">
    <property type="protein sequence ID" value="EDL84126.1"/>
    <property type="molecule type" value="Genomic_DNA"/>
</dbReference>
<protein>
    <submittedName>
        <fullName evidence="1">Neural cell expressed, developmentally down-regulated gene 4A, isoform CRA_a</fullName>
    </submittedName>
</protein>
<name>A6KEM5_RAT</name>
<dbReference type="Proteomes" id="UP000234681">
    <property type="component" value="Chromosome 8"/>
</dbReference>
<organism evidence="1 2">
    <name type="scientific">Rattus norvegicus</name>
    <name type="common">Rat</name>
    <dbReference type="NCBI Taxonomy" id="10116"/>
    <lineage>
        <taxon>Eukaryota</taxon>
        <taxon>Metazoa</taxon>
        <taxon>Chordata</taxon>
        <taxon>Craniata</taxon>
        <taxon>Vertebrata</taxon>
        <taxon>Euteleostomi</taxon>
        <taxon>Mammalia</taxon>
        <taxon>Eutheria</taxon>
        <taxon>Euarchontoglires</taxon>
        <taxon>Glires</taxon>
        <taxon>Rodentia</taxon>
        <taxon>Myomorpha</taxon>
        <taxon>Muroidea</taxon>
        <taxon>Muridae</taxon>
        <taxon>Murinae</taxon>
        <taxon>Rattus</taxon>
    </lineage>
</organism>
<sequence length="71" mass="8160">MDHSPSQWNSGAPLISCPEHIPASTAWTCHPMNPLTNSGINFRWRLRTRRALMGLIRLQKTKLWCLIHHSS</sequence>
<proteinExistence type="predicted"/>
<evidence type="ECO:0000313" key="2">
    <source>
        <dbReference type="Proteomes" id="UP000234681"/>
    </source>
</evidence>